<accession>A0ABT1LCU9</accession>
<dbReference type="Pfam" id="PF02515">
    <property type="entry name" value="CoA_transf_3"/>
    <property type="match status" value="1"/>
</dbReference>
<feature type="compositionally biased region" description="Basic and acidic residues" evidence="2">
    <location>
        <begin position="353"/>
        <end position="363"/>
    </location>
</feature>
<dbReference type="InterPro" id="IPR023606">
    <property type="entry name" value="CoA-Trfase_III_dom_1_sf"/>
</dbReference>
<evidence type="ECO:0000256" key="1">
    <source>
        <dbReference type="ARBA" id="ARBA00022679"/>
    </source>
</evidence>
<dbReference type="InterPro" id="IPR044855">
    <property type="entry name" value="CoA-Trfase_III_dom3_sf"/>
</dbReference>
<feature type="compositionally biased region" description="Gly residues" evidence="2">
    <location>
        <begin position="366"/>
        <end position="377"/>
    </location>
</feature>
<protein>
    <submittedName>
        <fullName evidence="3">CoA transferase</fullName>
    </submittedName>
</protein>
<proteinExistence type="predicted"/>
<sequence>MDASMGAVGPWAGALLGQLGADVIKLESPQGDFIRNVMPTQGGLSSTYISMNVSKRGLVLDLKKPDERKEAQALIAGADVFLENFRPGVADRIGLGWEELSSSNPRLIYASASGFGWSGPLVTVGATDPHIQAFTGSTSVNGAPGAPRQRVRWYGHFDVNTSMCIVQGVLTALIERERTGKGRLVRITMVEAAMALQRVRVAEHLAGGHPRPMGSATTYLAPDRLFRALDGFVAVSVTSQHQWQGFCAAIERPELAEDPRFSTNAERVANRDALDALLDPVFASRSIGHWVRTMERNAVPVAKPSSFDDFRHHSHYRENGMLVDVAAPTRGQMTLSGTPWKFARNPGEVRRAPLPGEHSRDIRANGWGGVRPVGAGQ</sequence>
<comment type="caution">
    <text evidence="3">The sequence shown here is derived from an EMBL/GenBank/DDBJ whole genome shotgun (WGS) entry which is preliminary data.</text>
</comment>
<reference evidence="3 4" key="1">
    <citation type="submission" date="2022-07" db="EMBL/GenBank/DDBJ databases">
        <authorList>
            <person name="Li W.-J."/>
            <person name="Deng Q.-Q."/>
        </authorList>
    </citation>
    <scope>NUCLEOTIDE SEQUENCE [LARGE SCALE GENOMIC DNA]</scope>
    <source>
        <strain evidence="3 4">SYSU M60028</strain>
    </source>
</reference>
<dbReference type="EMBL" id="JANCLU010000007">
    <property type="protein sequence ID" value="MCP8938766.1"/>
    <property type="molecule type" value="Genomic_DNA"/>
</dbReference>
<gene>
    <name evidence="3" type="ORF">NK718_09595</name>
</gene>
<dbReference type="GO" id="GO:0016740">
    <property type="term" value="F:transferase activity"/>
    <property type="evidence" value="ECO:0007669"/>
    <property type="project" value="UniProtKB-KW"/>
</dbReference>
<keyword evidence="1 3" id="KW-0808">Transferase</keyword>
<evidence type="ECO:0000313" key="3">
    <source>
        <dbReference type="EMBL" id="MCP8938766.1"/>
    </source>
</evidence>
<dbReference type="PANTHER" id="PTHR48207">
    <property type="entry name" value="SUCCINATE--HYDROXYMETHYLGLUTARATE COA-TRANSFERASE"/>
    <property type="match status" value="1"/>
</dbReference>
<dbReference type="PANTHER" id="PTHR48207:SF3">
    <property type="entry name" value="SUCCINATE--HYDROXYMETHYLGLUTARATE COA-TRANSFERASE"/>
    <property type="match status" value="1"/>
</dbReference>
<dbReference type="Gene3D" id="3.40.50.10540">
    <property type="entry name" value="Crotonobetainyl-coa:carnitine coa-transferase, domain 1"/>
    <property type="match status" value="1"/>
</dbReference>
<feature type="region of interest" description="Disordered" evidence="2">
    <location>
        <begin position="353"/>
        <end position="377"/>
    </location>
</feature>
<keyword evidence="4" id="KW-1185">Reference proteome</keyword>
<dbReference type="SUPFAM" id="SSF89796">
    <property type="entry name" value="CoA-transferase family III (CaiB/BaiF)"/>
    <property type="match status" value="1"/>
</dbReference>
<evidence type="ECO:0000256" key="2">
    <source>
        <dbReference type="SAM" id="MobiDB-lite"/>
    </source>
</evidence>
<name>A0ABT1LCU9_9HYPH</name>
<dbReference type="Gene3D" id="3.30.1540.10">
    <property type="entry name" value="formyl-coa transferase, domain 3"/>
    <property type="match status" value="1"/>
</dbReference>
<dbReference type="InterPro" id="IPR050483">
    <property type="entry name" value="CoA-transferase_III_domain"/>
</dbReference>
<dbReference type="Proteomes" id="UP001205890">
    <property type="component" value="Unassembled WGS sequence"/>
</dbReference>
<dbReference type="InterPro" id="IPR003673">
    <property type="entry name" value="CoA-Trfase_fam_III"/>
</dbReference>
<organism evidence="3 4">
    <name type="scientific">Alsobacter ponti</name>
    <dbReference type="NCBI Taxonomy" id="2962936"/>
    <lineage>
        <taxon>Bacteria</taxon>
        <taxon>Pseudomonadati</taxon>
        <taxon>Pseudomonadota</taxon>
        <taxon>Alphaproteobacteria</taxon>
        <taxon>Hyphomicrobiales</taxon>
        <taxon>Alsobacteraceae</taxon>
        <taxon>Alsobacter</taxon>
    </lineage>
</organism>
<evidence type="ECO:0000313" key="4">
    <source>
        <dbReference type="Proteomes" id="UP001205890"/>
    </source>
</evidence>